<evidence type="ECO:0000256" key="1">
    <source>
        <dbReference type="SAM" id="MobiDB-lite"/>
    </source>
</evidence>
<name>A0A934SU58_9BURK</name>
<dbReference type="EMBL" id="JAEPBG010000004">
    <property type="protein sequence ID" value="MBK4735288.1"/>
    <property type="molecule type" value="Genomic_DNA"/>
</dbReference>
<comment type="caution">
    <text evidence="3">The sequence shown here is derived from an EMBL/GenBank/DDBJ whole genome shotgun (WGS) entry which is preliminary data.</text>
</comment>
<dbReference type="RefSeq" id="WP_200592062.1">
    <property type="nucleotide sequence ID" value="NZ_JAEPBG010000004.1"/>
</dbReference>
<keyword evidence="4" id="KW-1185">Reference proteome</keyword>
<feature type="region of interest" description="Disordered" evidence="1">
    <location>
        <begin position="29"/>
        <end position="49"/>
    </location>
</feature>
<proteinExistence type="predicted"/>
<keyword evidence="2" id="KW-0812">Transmembrane</keyword>
<evidence type="ECO:0000313" key="3">
    <source>
        <dbReference type="EMBL" id="MBK4735288.1"/>
    </source>
</evidence>
<evidence type="ECO:0000256" key="2">
    <source>
        <dbReference type="SAM" id="Phobius"/>
    </source>
</evidence>
<accession>A0A934SU58</accession>
<reference evidence="3" key="1">
    <citation type="submission" date="2021-01" db="EMBL/GenBank/DDBJ databases">
        <title>Genome sequence of strain Noviherbaspirillum sp. DKR-6.</title>
        <authorList>
            <person name="Chaudhary D.K."/>
        </authorList>
    </citation>
    <scope>NUCLEOTIDE SEQUENCE</scope>
    <source>
        <strain evidence="3">DKR-6</strain>
    </source>
</reference>
<sequence>MDLPLRLAYHAYLRLLTWPARRRRAARARRSALERRSHPPTACNAPNQAQGLNTADAADAADALATRLGEAYRGAGVLIGFASATGVLLSILPSAIGFHGRDAMAVMLFRACAMLSGPLLAWQVKRRGMHRHWLAARQAAEAARCAELRRRIDNARREAHAALRPLAAELSRLLEGPAGQIEYNHRKSEDYAAIGALTNRISFGIFAVTVALAWFQPFYNPAAMLLVTAFLPALAGTLHFVNAFLEIGRLQQAHLETAVRLRRILGTVRANVDEDDPGILIDAAVETCAVLDDSNATWRQVAYAQLAKPV</sequence>
<gene>
    <name evidence="3" type="ORF">JJB74_11750</name>
</gene>
<feature type="transmembrane region" description="Helical" evidence="2">
    <location>
        <begin position="77"/>
        <end position="98"/>
    </location>
</feature>
<keyword evidence="2" id="KW-1133">Transmembrane helix</keyword>
<dbReference type="AlphaFoldDB" id="A0A934SU58"/>
<feature type="transmembrane region" description="Helical" evidence="2">
    <location>
        <begin position="221"/>
        <end position="245"/>
    </location>
</feature>
<feature type="transmembrane region" description="Helical" evidence="2">
    <location>
        <begin position="104"/>
        <end position="122"/>
    </location>
</feature>
<keyword evidence="2" id="KW-0472">Membrane</keyword>
<dbReference type="Proteomes" id="UP000622890">
    <property type="component" value="Unassembled WGS sequence"/>
</dbReference>
<feature type="transmembrane region" description="Helical" evidence="2">
    <location>
        <begin position="191"/>
        <end position="215"/>
    </location>
</feature>
<organism evidence="3 4">
    <name type="scientific">Noviherbaspirillum pedocola</name>
    <dbReference type="NCBI Taxonomy" id="2801341"/>
    <lineage>
        <taxon>Bacteria</taxon>
        <taxon>Pseudomonadati</taxon>
        <taxon>Pseudomonadota</taxon>
        <taxon>Betaproteobacteria</taxon>
        <taxon>Burkholderiales</taxon>
        <taxon>Oxalobacteraceae</taxon>
        <taxon>Noviherbaspirillum</taxon>
    </lineage>
</organism>
<protein>
    <submittedName>
        <fullName evidence="3">Uncharacterized protein</fullName>
    </submittedName>
</protein>
<evidence type="ECO:0000313" key="4">
    <source>
        <dbReference type="Proteomes" id="UP000622890"/>
    </source>
</evidence>